<sequence length="236" mass="25074">MQSLQTVEEGATSMTRKRNLQKKLAMDDYLDFIDNRALDLTCTQLREIIGIHGFKKMKFQKNLSIEMISTMDLMDFRRSTLLNGGVSGDASLTLEEVIKDLKDLDWQECHVTSLLTQGAVAPPPAASSGSGAVSVKKKRGGGTTSVKQKSGDEAVSVKKKSGGGTVSVKRKRMKSLKVLGVEKSAVPDGTHVGAGGTSESLRSLKSNSSSDVSAGTPIAARSNSLVAVASPPMIYL</sequence>
<organism evidence="3 4">
    <name type="scientific">Castilleja foliolosa</name>
    <dbReference type="NCBI Taxonomy" id="1961234"/>
    <lineage>
        <taxon>Eukaryota</taxon>
        <taxon>Viridiplantae</taxon>
        <taxon>Streptophyta</taxon>
        <taxon>Embryophyta</taxon>
        <taxon>Tracheophyta</taxon>
        <taxon>Spermatophyta</taxon>
        <taxon>Magnoliopsida</taxon>
        <taxon>eudicotyledons</taxon>
        <taxon>Gunneridae</taxon>
        <taxon>Pentapetalae</taxon>
        <taxon>asterids</taxon>
        <taxon>lamiids</taxon>
        <taxon>Lamiales</taxon>
        <taxon>Orobanchaceae</taxon>
        <taxon>Pedicularideae</taxon>
        <taxon>Castillejinae</taxon>
        <taxon>Castilleja</taxon>
    </lineage>
</organism>
<feature type="compositionally biased region" description="Low complexity" evidence="1">
    <location>
        <begin position="198"/>
        <end position="213"/>
    </location>
</feature>
<proteinExistence type="predicted"/>
<comment type="caution">
    <text evidence="3">The sequence shown here is derived from an EMBL/GenBank/DDBJ whole genome shotgun (WGS) entry which is preliminary data.</text>
</comment>
<dbReference type="EMBL" id="JAVIJP010000005">
    <property type="protein sequence ID" value="KAL3653217.1"/>
    <property type="molecule type" value="Genomic_DNA"/>
</dbReference>
<keyword evidence="4" id="KW-1185">Reference proteome</keyword>
<evidence type="ECO:0000313" key="3">
    <source>
        <dbReference type="EMBL" id="KAL3653217.1"/>
    </source>
</evidence>
<evidence type="ECO:0000256" key="1">
    <source>
        <dbReference type="SAM" id="MobiDB-lite"/>
    </source>
</evidence>
<feature type="region of interest" description="Disordered" evidence="1">
    <location>
        <begin position="120"/>
        <end position="167"/>
    </location>
</feature>
<evidence type="ECO:0000259" key="2">
    <source>
        <dbReference type="Pfam" id="PF25042"/>
    </source>
</evidence>
<protein>
    <recommendedName>
        <fullName evidence="2">DUF7787 domain-containing protein</fullName>
    </recommendedName>
</protein>
<dbReference type="PANTHER" id="PTHR35096:SF8">
    <property type="entry name" value="OS03G0308600 PROTEIN"/>
    <property type="match status" value="1"/>
</dbReference>
<feature type="region of interest" description="Disordered" evidence="1">
    <location>
        <begin position="186"/>
        <end position="223"/>
    </location>
</feature>
<evidence type="ECO:0000313" key="4">
    <source>
        <dbReference type="Proteomes" id="UP001632038"/>
    </source>
</evidence>
<dbReference type="AlphaFoldDB" id="A0ABD3EG23"/>
<reference evidence="4" key="1">
    <citation type="journal article" date="2024" name="IScience">
        <title>Strigolactones Initiate the Formation of Haustorium-like Structures in Castilleja.</title>
        <authorList>
            <person name="Buerger M."/>
            <person name="Peterson D."/>
            <person name="Chory J."/>
        </authorList>
    </citation>
    <scope>NUCLEOTIDE SEQUENCE [LARGE SCALE GENOMIC DNA]</scope>
</reference>
<name>A0ABD3EG23_9LAMI</name>
<gene>
    <name evidence="3" type="ORF">CASFOL_002898</name>
</gene>
<feature type="domain" description="DUF7787" evidence="2">
    <location>
        <begin position="21"/>
        <end position="75"/>
    </location>
</feature>
<accession>A0ABD3EG23</accession>
<dbReference type="InterPro" id="IPR056689">
    <property type="entry name" value="DUF7787"/>
</dbReference>
<dbReference type="PANTHER" id="PTHR35096">
    <property type="entry name" value="BNAA08G28570D PROTEIN"/>
    <property type="match status" value="1"/>
</dbReference>
<dbReference type="Pfam" id="PF25042">
    <property type="entry name" value="DUF7787"/>
    <property type="match status" value="1"/>
</dbReference>
<dbReference type="Proteomes" id="UP001632038">
    <property type="component" value="Unassembled WGS sequence"/>
</dbReference>